<proteinExistence type="predicted"/>
<dbReference type="PANTHER" id="PTHR40275">
    <property type="entry name" value="SSL7038 PROTEIN"/>
    <property type="match status" value="1"/>
</dbReference>
<protein>
    <submittedName>
        <fullName evidence="1">Addiction module antidote protein</fullName>
    </submittedName>
</protein>
<dbReference type="GO" id="GO:0003677">
    <property type="term" value="F:DNA binding"/>
    <property type="evidence" value="ECO:0007669"/>
    <property type="project" value="InterPro"/>
</dbReference>
<dbReference type="Proteomes" id="UP000886602">
    <property type="component" value="Unassembled WGS sequence"/>
</dbReference>
<reference evidence="1" key="1">
    <citation type="submission" date="2020-10" db="EMBL/GenBank/DDBJ databases">
        <title>Connecting structure to function with the recovery of over 1000 high-quality activated sludge metagenome-assembled genomes encoding full-length rRNA genes using long-read sequencing.</title>
        <authorList>
            <person name="Singleton C.M."/>
            <person name="Petriglieri F."/>
            <person name="Kristensen J.M."/>
            <person name="Kirkegaard R.H."/>
            <person name="Michaelsen T.Y."/>
            <person name="Andersen M.H."/>
            <person name="Karst S.M."/>
            <person name="Dueholm M.S."/>
            <person name="Nielsen P.H."/>
            <person name="Albertsen M."/>
        </authorList>
    </citation>
    <scope>NUCLEOTIDE SEQUENCE</scope>
    <source>
        <strain evidence="1">EsbW_18-Q3-R4-48_MAXAC.044</strain>
    </source>
</reference>
<organism evidence="1 2">
    <name type="scientific">Candidatus Propionivibrio dominans</name>
    <dbReference type="NCBI Taxonomy" id="2954373"/>
    <lineage>
        <taxon>Bacteria</taxon>
        <taxon>Pseudomonadati</taxon>
        <taxon>Pseudomonadota</taxon>
        <taxon>Betaproteobacteria</taxon>
        <taxon>Rhodocyclales</taxon>
        <taxon>Rhodocyclaceae</taxon>
        <taxon>Propionivibrio</taxon>
    </lineage>
</organism>
<dbReference type="Pfam" id="PF21716">
    <property type="entry name" value="dnstrm_HI1420"/>
    <property type="match status" value="1"/>
</dbReference>
<dbReference type="PANTHER" id="PTHR40275:SF1">
    <property type="entry name" value="SSL7038 PROTEIN"/>
    <property type="match status" value="1"/>
</dbReference>
<dbReference type="InterPro" id="IPR014057">
    <property type="entry name" value="HI1420"/>
</dbReference>
<dbReference type="NCBIfam" id="TIGR02684">
    <property type="entry name" value="dnstrm_HI1420"/>
    <property type="match status" value="1"/>
</dbReference>
<dbReference type="AlphaFoldDB" id="A0A9D7FBM5"/>
<dbReference type="SUPFAM" id="SSF47413">
    <property type="entry name" value="lambda repressor-like DNA-binding domains"/>
    <property type="match status" value="1"/>
</dbReference>
<dbReference type="InterPro" id="IPR010982">
    <property type="entry name" value="Lambda_DNA-bd_dom_sf"/>
</dbReference>
<sequence length="116" mass="12469">MTEKFTRWDPADHLANEEEMALYLDACLDEDPSDGSVVRAALMDIARARGMSQLARDSGITREGLYKALSASGNPEFSTVLKVIKALKIKLHAAPVGKVKARKGARKKSSGEPAAA</sequence>
<gene>
    <name evidence="1" type="ORF">IPJ48_07065</name>
</gene>
<evidence type="ECO:0000313" key="1">
    <source>
        <dbReference type="EMBL" id="MBK7422863.1"/>
    </source>
</evidence>
<dbReference type="EMBL" id="JADJNC010000010">
    <property type="protein sequence ID" value="MBK7422863.1"/>
    <property type="molecule type" value="Genomic_DNA"/>
</dbReference>
<comment type="caution">
    <text evidence="1">The sequence shown here is derived from an EMBL/GenBank/DDBJ whole genome shotgun (WGS) entry which is preliminary data.</text>
</comment>
<name>A0A9D7FBM5_9RHOO</name>
<evidence type="ECO:0000313" key="2">
    <source>
        <dbReference type="Proteomes" id="UP000886602"/>
    </source>
</evidence>
<accession>A0A9D7FBM5</accession>